<protein>
    <submittedName>
        <fullName evidence="2">Recep_L_domain domain-containing protein</fullName>
    </submittedName>
</protein>
<keyword evidence="1" id="KW-1185">Reference proteome</keyword>
<name>A0A158Q902_9BILA</name>
<dbReference type="AlphaFoldDB" id="A0A158Q902"/>
<evidence type="ECO:0000313" key="2">
    <source>
        <dbReference type="WBParaSite" id="EEL_0000924201-mRNA-1"/>
    </source>
</evidence>
<sequence>LENYFQINEHGNLIAIGKFVVYHSQQGNELFNQFIVELDLKRSILYTFNRLQRKLLSECLFDMSSRLLSQWIEFNVAHRTQARFESFAIDGQLMMFTESIRNEMEATSELYLTNLRIRNSTKRLLHLDFVSDIGVLQKQTYADLSTRKIPTFGDVRQLYMQNIRNTQLTMSHASTKHAILNIISPTTLTLTTETTSKSTTALTVRTTTMNGIDRFYSEIENDGTGHEIRKEIETSATIRPILLAQSVTHPQW</sequence>
<dbReference type="Pfam" id="PF25492">
    <property type="entry name" value="DUF7911"/>
    <property type="match status" value="1"/>
</dbReference>
<reference evidence="2" key="1">
    <citation type="submission" date="2016-04" db="UniProtKB">
        <authorList>
            <consortium name="WormBaseParasite"/>
        </authorList>
    </citation>
    <scope>IDENTIFICATION</scope>
</reference>
<accession>A0A158Q902</accession>
<dbReference type="InterPro" id="IPR057233">
    <property type="entry name" value="DUF7911"/>
</dbReference>
<proteinExistence type="predicted"/>
<organism evidence="1 2">
    <name type="scientific">Elaeophora elaphi</name>
    <dbReference type="NCBI Taxonomy" id="1147741"/>
    <lineage>
        <taxon>Eukaryota</taxon>
        <taxon>Metazoa</taxon>
        <taxon>Ecdysozoa</taxon>
        <taxon>Nematoda</taxon>
        <taxon>Chromadorea</taxon>
        <taxon>Rhabditida</taxon>
        <taxon>Spirurina</taxon>
        <taxon>Spiruromorpha</taxon>
        <taxon>Filarioidea</taxon>
        <taxon>Onchocercidae</taxon>
        <taxon>Elaeophora</taxon>
    </lineage>
</organism>
<evidence type="ECO:0000313" key="1">
    <source>
        <dbReference type="Proteomes" id="UP000050640"/>
    </source>
</evidence>
<dbReference type="Proteomes" id="UP000050640">
    <property type="component" value="Unplaced"/>
</dbReference>
<dbReference type="WBParaSite" id="EEL_0000924201-mRNA-1">
    <property type="protein sequence ID" value="EEL_0000924201-mRNA-1"/>
    <property type="gene ID" value="EEL_0000924201"/>
</dbReference>